<keyword evidence="6" id="KW-0472">Membrane</keyword>
<accession>A0A368UH40</accession>
<proteinExistence type="inferred from homology"/>
<protein>
    <recommendedName>
        <fullName evidence="3">Formin-like protein</fullName>
    </recommendedName>
</protein>
<evidence type="ECO:0000256" key="3">
    <source>
        <dbReference type="RuleBase" id="RU361260"/>
    </source>
</evidence>
<evidence type="ECO:0000313" key="10">
    <source>
        <dbReference type="EMBL" id="RCW19044.1"/>
    </source>
</evidence>
<keyword evidence="2" id="KW-0378">Hydrolase</keyword>
<feature type="transmembrane region" description="Helical" evidence="6">
    <location>
        <begin position="2118"/>
        <end position="2137"/>
    </location>
</feature>
<feature type="compositionally biased region" description="Low complexity" evidence="5">
    <location>
        <begin position="1145"/>
        <end position="1165"/>
    </location>
</feature>
<dbReference type="InterPro" id="IPR051144">
    <property type="entry name" value="Formin_homology_domain"/>
</dbReference>
<evidence type="ECO:0000259" key="9">
    <source>
        <dbReference type="PROSITE" id="PS51444"/>
    </source>
</evidence>
<feature type="coiled-coil region" evidence="4">
    <location>
        <begin position="2141"/>
        <end position="2177"/>
    </location>
</feature>
<dbReference type="SMART" id="SM00498">
    <property type="entry name" value="FH2"/>
    <property type="match status" value="1"/>
</dbReference>
<dbReference type="Pfam" id="PF02181">
    <property type="entry name" value="FH2"/>
    <property type="match status" value="2"/>
</dbReference>
<dbReference type="Proteomes" id="UP000008827">
    <property type="component" value="Chromosome 14"/>
</dbReference>
<dbReference type="SMART" id="SM01326">
    <property type="entry name" value="PTEN_C2"/>
    <property type="match status" value="1"/>
</dbReference>
<feature type="compositionally biased region" description="Pro residues" evidence="5">
    <location>
        <begin position="1135"/>
        <end position="1144"/>
    </location>
</feature>
<evidence type="ECO:0000256" key="1">
    <source>
        <dbReference type="ARBA" id="ARBA00006468"/>
    </source>
</evidence>
<feature type="compositionally biased region" description="Polar residues" evidence="5">
    <location>
        <begin position="525"/>
        <end position="539"/>
    </location>
</feature>
<feature type="domain" description="FH2" evidence="9">
    <location>
        <begin position="1733"/>
        <end position="2166"/>
    </location>
</feature>
<dbReference type="Pfam" id="PF00078">
    <property type="entry name" value="RVT_1"/>
    <property type="match status" value="1"/>
</dbReference>
<dbReference type="CDD" id="cd01650">
    <property type="entry name" value="RT_nLTR_like"/>
    <property type="match status" value="1"/>
</dbReference>
<feature type="compositionally biased region" description="Pro residues" evidence="5">
    <location>
        <begin position="1064"/>
        <end position="1075"/>
    </location>
</feature>
<dbReference type="ExpressionAtlas" id="A0A368UH40">
    <property type="expression patterns" value="baseline and differential"/>
</dbReference>
<feature type="compositionally biased region" description="Basic and acidic residues" evidence="5">
    <location>
        <begin position="793"/>
        <end position="808"/>
    </location>
</feature>
<feature type="region of interest" description="Disordered" evidence="5">
    <location>
        <begin position="1057"/>
        <end position="1241"/>
    </location>
</feature>
<feature type="compositionally biased region" description="Low complexity" evidence="5">
    <location>
        <begin position="961"/>
        <end position="971"/>
    </location>
</feature>
<keyword evidence="2" id="KW-0904">Protein phosphatase</keyword>
<dbReference type="PROSITE" id="PS51182">
    <property type="entry name" value="C2_TENSIN"/>
    <property type="match status" value="1"/>
</dbReference>
<dbReference type="Gramene" id="RCW19044">
    <property type="protein sequence ID" value="RCW19044"/>
    <property type="gene ID" value="GLYMA_14G102800"/>
</dbReference>
<feature type="region of interest" description="Disordered" evidence="5">
    <location>
        <begin position="458"/>
        <end position="545"/>
    </location>
</feature>
<dbReference type="InterPro" id="IPR029021">
    <property type="entry name" value="Prot-tyrosine_phosphatase-like"/>
</dbReference>
<feature type="region of interest" description="Disordered" evidence="5">
    <location>
        <begin position="1018"/>
        <end position="1041"/>
    </location>
</feature>
<feature type="compositionally biased region" description="Pro residues" evidence="5">
    <location>
        <begin position="1023"/>
        <end position="1034"/>
    </location>
</feature>
<feature type="compositionally biased region" description="Polar residues" evidence="5">
    <location>
        <begin position="477"/>
        <end position="493"/>
    </location>
</feature>
<dbReference type="OMA" id="ACMAHEN"/>
<evidence type="ECO:0000313" key="11">
    <source>
        <dbReference type="EnsemblPlants" id="RCW19044"/>
    </source>
</evidence>
<feature type="region of interest" description="Disordered" evidence="5">
    <location>
        <begin position="961"/>
        <end position="995"/>
    </location>
</feature>
<evidence type="ECO:0000256" key="2">
    <source>
        <dbReference type="ARBA" id="ARBA00022912"/>
    </source>
</evidence>
<dbReference type="PROSITE" id="PS51444">
    <property type="entry name" value="FH2"/>
    <property type="match status" value="1"/>
</dbReference>
<dbReference type="SMR" id="A0A368UH40"/>
<feature type="compositionally biased region" description="Pro residues" evidence="5">
    <location>
        <begin position="1113"/>
        <end position="1126"/>
    </location>
</feature>
<dbReference type="PaxDb" id="3847-GLYMA14G11883.1"/>
<dbReference type="InterPro" id="IPR043502">
    <property type="entry name" value="DNA/RNA_pol_sf"/>
</dbReference>
<evidence type="ECO:0000259" key="7">
    <source>
        <dbReference type="PROSITE" id="PS50878"/>
    </source>
</evidence>
<feature type="compositionally biased region" description="Basic and acidic residues" evidence="5">
    <location>
        <begin position="702"/>
        <end position="712"/>
    </location>
</feature>
<feature type="domain" description="C2 tensin-type" evidence="8">
    <location>
        <begin position="174"/>
        <end position="313"/>
    </location>
</feature>
<feature type="compositionally biased region" description="Basic and acidic residues" evidence="5">
    <location>
        <begin position="385"/>
        <end position="403"/>
    </location>
</feature>
<dbReference type="InParanoid" id="A0A368UH40"/>
<dbReference type="AlphaFoldDB" id="A0A368UH40"/>
<keyword evidence="6" id="KW-1133">Transmembrane helix</keyword>
<dbReference type="Gene3D" id="1.20.58.2220">
    <property type="entry name" value="Formin, FH2 domain"/>
    <property type="match status" value="2"/>
</dbReference>
<dbReference type="EnsemblPlants" id="RCW19044">
    <property type="protein sequence ID" value="RCW19044"/>
    <property type="gene ID" value="GLYMA_14G102800"/>
</dbReference>
<reference evidence="11" key="3">
    <citation type="submission" date="2019-01" db="UniProtKB">
        <authorList>
            <consortium name="EnsemblPlants"/>
        </authorList>
    </citation>
    <scope>IDENTIFICATION</scope>
    <source>
        <strain evidence="11">Williams 82</strain>
    </source>
</reference>
<feature type="compositionally biased region" description="Low complexity" evidence="5">
    <location>
        <begin position="1076"/>
        <end position="1092"/>
    </location>
</feature>
<dbReference type="InterPro" id="IPR014020">
    <property type="entry name" value="Tensin_C2-dom"/>
</dbReference>
<evidence type="ECO:0000313" key="12">
    <source>
        <dbReference type="Proteomes" id="UP000008827"/>
    </source>
</evidence>
<feature type="compositionally biased region" description="Polar residues" evidence="5">
    <location>
        <begin position="505"/>
        <end position="518"/>
    </location>
</feature>
<evidence type="ECO:0000256" key="5">
    <source>
        <dbReference type="SAM" id="MobiDB-lite"/>
    </source>
</evidence>
<evidence type="ECO:0000256" key="6">
    <source>
        <dbReference type="SAM" id="Phobius"/>
    </source>
</evidence>
<dbReference type="InterPro" id="IPR042201">
    <property type="entry name" value="FH2_Formin_sf"/>
</dbReference>
<name>A0A368UH40_SOYBN</name>
<feature type="region of interest" description="Disordered" evidence="5">
    <location>
        <begin position="615"/>
        <end position="640"/>
    </location>
</feature>
<comment type="similarity">
    <text evidence="1">Belongs to the formin-like family. Class-II subfamily.</text>
</comment>
<feature type="region of interest" description="Disordered" evidence="5">
    <location>
        <begin position="381"/>
        <end position="440"/>
    </location>
</feature>
<dbReference type="PROSITE" id="PS50878">
    <property type="entry name" value="RT_POL"/>
    <property type="match status" value="1"/>
</dbReference>
<dbReference type="InterPro" id="IPR000477">
    <property type="entry name" value="RT_dom"/>
</dbReference>
<keyword evidence="12" id="KW-1185">Reference proteome</keyword>
<keyword evidence="6" id="KW-0812">Transmembrane</keyword>
<feature type="region of interest" description="Disordered" evidence="5">
    <location>
        <begin position="763"/>
        <end position="836"/>
    </location>
</feature>
<feature type="domain" description="Reverse transcriptase" evidence="7">
    <location>
        <begin position="1638"/>
        <end position="1904"/>
    </location>
</feature>
<dbReference type="PANTHER" id="PTHR45733:SF8">
    <property type="entry name" value="FORMIN-J"/>
    <property type="match status" value="1"/>
</dbReference>
<feature type="compositionally biased region" description="Basic and acidic residues" evidence="5">
    <location>
        <begin position="663"/>
        <end position="677"/>
    </location>
</feature>
<dbReference type="SUPFAM" id="SSF56672">
    <property type="entry name" value="DNA/RNA polymerases"/>
    <property type="match status" value="1"/>
</dbReference>
<dbReference type="STRING" id="3847.A0A368UH40"/>
<feature type="compositionally biased region" description="Polar residues" evidence="5">
    <location>
        <begin position="404"/>
        <end position="421"/>
    </location>
</feature>
<keyword evidence="4" id="KW-0175">Coiled coil</keyword>
<dbReference type="EMBL" id="CM000847">
    <property type="protein sequence ID" value="RCW19044.1"/>
    <property type="molecule type" value="Genomic_DNA"/>
</dbReference>
<feature type="compositionally biased region" description="Pro residues" evidence="5">
    <location>
        <begin position="1166"/>
        <end position="1176"/>
    </location>
</feature>
<evidence type="ECO:0000259" key="8">
    <source>
        <dbReference type="PROSITE" id="PS51182"/>
    </source>
</evidence>
<dbReference type="InterPro" id="IPR015425">
    <property type="entry name" value="FH2_Formin"/>
</dbReference>
<sequence length="2190" mass="242126">MALFRKFFYKKPPDGLLEITERVYVFDYCFTTDVMEEDEYRVYIGGIIGQLRGHFPDASFMVFNMREGDSQSQISNILCDYDMTVIDYPQQYEGCPLLTMEMIHHFLRSAFMLAALLIYRKLFTGEQKTLDMIYKQAPWELLQLMSPLNPLPSQLRYLQYISRRNVGSEWPPLDRALTLDCVIIRLIPNMGGEGGCRPIFRMYGQDPFIPADRTPKVLFSTPKRSKLVRYYKQADCELVKIDIHCHVQGDVVFECIHLNSDLEHEEMMFRVMFNTAFIRSNILMLNRDELDILWNAKDYFPKNFRVEVLFSDMEASSSVISIDLPHVEEKEGLPVEAFAKVKEIFSNVDWLDSKAEVASVLQQITASNILLERLDSGVSASTSGLRKESSGKFKLDSEKHSDSKNLTSTVQEKLSMSSMGSSVDVPMDNKTEPLQSKALPGNNIESLECLGQGNQPIASFGLSTDSDSTEKAHNDSKNLTSTVQEKVSTSPLGSSVDVPTENKTEPLQSKALSGNNFESFECLGQGNQPIPSFGPSTDSDSFKKEVESLETKQSLENDTKFTACMAHENQSIPLIETSMDANLIKKESGSLESKEKDIESLASKNLLENDTMCPTSVAQGKQSVPLIEPSTDSDSLEKKTGLLGSKEKAIESLNSEALLENGSRLKFEPKPLPEIDTRSPTSEVEGKRSMSSSESSSNAPMEKYKDPLELKASPEDNIKTLASMSQGKQLIPSFGLSTDCSFTEIPIVSLESKALVENNAKVPTSMAHGEQSMPLIEPSKDENSMKQKMGSLESKEKDTESLESKSLLEDDTNCPPSIAQGKQSFPLIHPSTDENSTKKMGQLEQMVLPENDVKSVKSTVQRKQYDPLLEPPIDANLIRKKIEPQELQVALQLPTQSKIISPWVRPAVRSASASYFNSLQGSPVAISRYHSAPSALGITSVLQDHAPMDIKEVTHAVTVSPLPSTLPPSDSKVQNSLEPSSTIVPPTSSPPLLPSLPLKTSVDALTAMEKTFGSFAPAAVTALPPPPPPPPPPQSEHTSKLMQSNVTQYPENTMLDEGKKSLVSPPPSLSMPAPPTTSLSSPSSATKSSSLSHPPPPSLPGTSLSTAKDAFKGPPPPPPPPTPPPSTNQASSSLIPPPPPPLPGFPYSASHPLSSSSSMSKSVATPGPPPPPPPPSHSASASQNSLSKNSANVPPPPPPLSANGLSKSAVPGPPSAPFSAKGRGSLLRANPKGQSQTKRSNLKPYHWLKLTRAMQGSLWAETQKLDEFCRAPEFDMSELESLFSAAAPNSNDGKGGKLNRRSSQKVDKVQLIELRRAYNCEIMLTKVKIPLPDLMCAVLALDDSVLDVDQVENLIKFSPTKEEMETLKNYNGDKDNLGKCEQVPRNLAAFDRLEDEIMWDGDEDIKPRYLGGDMVLLRGLTDTRAEEMYKEEAENGLSMFHSLEKWNPNLKPGFRLVWVLCWGIPLHALDVESIKKIAIGVGEVVDIDDDAEDMQCLDRARVLVKTPWQPIINHTVTTTINGCDYVINIVEETFYFPCRCKNCGGSMFGSLEEIFSDESKLGLALSSKMASSDGEVLAIASLQHQKALLVARFEEEEVRAAVWEYGSAKCLGLDGLNFKFIKEFRDVIKPDLLCFLDEFYVNGIFLKGSNASFMALIPKVPDPQNLNEYRPISLIGCMYKIVAKLLSGRLKKVRLAIIDEHQIAFIESRHLLHSMVIANKVVEEEKRCNTTCLVFKVNYEKAYDLVSWDFLLYLMRGMGFCNKWISWVDGCLKSAFISILVNGSPLAEFIPQRGLRQGDPLAPFLFNIVAKGLTGLMREAQEKNLFEGFKVGTNNVDISTLQYADDTVFFGSTSMANVRAIKVMLRSFELVLGLKINFDKSSFGAIGMSEQGMHSASTYLNCPFPIWVSPLGQIQGVFFLELMKVPRVENKLRVFAFKMQFLSQIRNSVKLKRIMQTILSLGNALNHGTARGSAVGFRLDSLLKLTDTRAKNNKMTLMHYLCKVLAEKLPELLDFHKDLGSLEAATKIQLKYLAEEMQAVSKGLEKVVQELTASKNDGPVSENFCQILMEFLSYAEAEVRSLAQLYANVGRNADALALYFGEDPARVPFEQGETLNDIFGDLILFFSLIVSTLLNFVRMFIKALEENCKQIELEKKKADKEAESEKLKLAAAKKESEQMIRTTIKSGNIK</sequence>
<feature type="compositionally biased region" description="Low complexity" evidence="5">
    <location>
        <begin position="1177"/>
        <end position="1191"/>
    </location>
</feature>
<dbReference type="InterPro" id="IPR035892">
    <property type="entry name" value="C2_domain_sf"/>
</dbReference>
<dbReference type="Gene3D" id="2.60.40.1110">
    <property type="match status" value="1"/>
</dbReference>
<dbReference type="Pfam" id="PF10409">
    <property type="entry name" value="PTEN_C2"/>
    <property type="match status" value="1"/>
</dbReference>
<dbReference type="GO" id="GO:0004721">
    <property type="term" value="F:phosphoprotein phosphatase activity"/>
    <property type="evidence" value="ECO:0007669"/>
    <property type="project" value="UniProtKB-KW"/>
</dbReference>
<dbReference type="Gene3D" id="3.90.190.10">
    <property type="entry name" value="Protein tyrosine phosphatase superfamily"/>
    <property type="match status" value="1"/>
</dbReference>
<evidence type="ECO:0000256" key="4">
    <source>
        <dbReference type="SAM" id="Coils"/>
    </source>
</evidence>
<feature type="region of interest" description="Disordered" evidence="5">
    <location>
        <begin position="662"/>
        <end position="712"/>
    </location>
</feature>
<dbReference type="SUPFAM" id="SSF101447">
    <property type="entry name" value="Formin homology 2 domain (FH2 domain)"/>
    <property type="match status" value="2"/>
</dbReference>
<dbReference type="SUPFAM" id="SSF49562">
    <property type="entry name" value="C2 domain (Calcium/lipid-binding domain, CaLB)"/>
    <property type="match status" value="1"/>
</dbReference>
<reference evidence="10" key="2">
    <citation type="submission" date="2018-07" db="EMBL/GenBank/DDBJ databases">
        <title>WGS assembly of Glycine max.</title>
        <authorList>
            <person name="Schmutz J."/>
            <person name="Cannon S."/>
            <person name="Schlueter J."/>
            <person name="Ma J."/>
            <person name="Mitros T."/>
            <person name="Nelson W."/>
            <person name="Hyten D."/>
            <person name="Song Q."/>
            <person name="Thelen J."/>
            <person name="Cheng J."/>
            <person name="Xu D."/>
            <person name="Hellsten U."/>
            <person name="May G."/>
            <person name="Yu Y."/>
            <person name="Sakurai T."/>
            <person name="Umezawa T."/>
            <person name="Bhattacharyya M."/>
            <person name="Sandhu D."/>
            <person name="Valliyodan B."/>
            <person name="Lindquist E."/>
            <person name="Peto M."/>
            <person name="Grant D."/>
            <person name="Shu S."/>
            <person name="Goodstein D."/>
            <person name="Barry K."/>
            <person name="Futrell-Griggs M."/>
            <person name="Abernathy B."/>
            <person name="Du J."/>
            <person name="Tian Z."/>
            <person name="Zhu L."/>
            <person name="Gill N."/>
            <person name="Joshi T."/>
            <person name="Libault M."/>
            <person name="Sethuraman A."/>
            <person name="Zhang X."/>
            <person name="Shinozaki K."/>
            <person name="Nguyen H."/>
            <person name="Wing R."/>
            <person name="Cregan P."/>
            <person name="Specht J."/>
            <person name="Grimwood J."/>
            <person name="Rokhsar D."/>
            <person name="Stacey G."/>
            <person name="Shoemaker R."/>
            <person name="Jackson S."/>
        </authorList>
    </citation>
    <scope>NUCLEOTIDE SEQUENCE</scope>
    <source>
        <tissue evidence="10">Callus</tissue>
    </source>
</reference>
<organism evidence="10">
    <name type="scientific">Glycine max</name>
    <name type="common">Soybean</name>
    <name type="synonym">Glycine hispida</name>
    <dbReference type="NCBI Taxonomy" id="3847"/>
    <lineage>
        <taxon>Eukaryota</taxon>
        <taxon>Viridiplantae</taxon>
        <taxon>Streptophyta</taxon>
        <taxon>Embryophyta</taxon>
        <taxon>Tracheophyta</taxon>
        <taxon>Spermatophyta</taxon>
        <taxon>Magnoliopsida</taxon>
        <taxon>eudicotyledons</taxon>
        <taxon>Gunneridae</taxon>
        <taxon>Pentapetalae</taxon>
        <taxon>rosids</taxon>
        <taxon>fabids</taxon>
        <taxon>Fabales</taxon>
        <taxon>Fabaceae</taxon>
        <taxon>Papilionoideae</taxon>
        <taxon>50 kb inversion clade</taxon>
        <taxon>NPAAA clade</taxon>
        <taxon>indigoferoid/millettioid clade</taxon>
        <taxon>Phaseoleae</taxon>
        <taxon>Glycine</taxon>
        <taxon>Glycine subgen. Soja</taxon>
    </lineage>
</organism>
<reference evidence="10 11" key="1">
    <citation type="journal article" date="2010" name="Nature">
        <title>Genome sequence of the palaeopolyploid soybean.</title>
        <authorList>
            <person name="Schmutz J."/>
            <person name="Cannon S.B."/>
            <person name="Schlueter J."/>
            <person name="Ma J."/>
            <person name="Mitros T."/>
            <person name="Nelson W."/>
            <person name="Hyten D.L."/>
            <person name="Song Q."/>
            <person name="Thelen J.J."/>
            <person name="Cheng J."/>
            <person name="Xu D."/>
            <person name="Hellsten U."/>
            <person name="May G.D."/>
            <person name="Yu Y."/>
            <person name="Sakurai T."/>
            <person name="Umezawa T."/>
            <person name="Bhattacharyya M.K."/>
            <person name="Sandhu D."/>
            <person name="Valliyodan B."/>
            <person name="Lindquist E."/>
            <person name="Peto M."/>
            <person name="Grant D."/>
            <person name="Shu S."/>
            <person name="Goodstein D."/>
            <person name="Barry K."/>
            <person name="Futrell-Griggs M."/>
            <person name="Abernathy B."/>
            <person name="Du J."/>
            <person name="Tian Z."/>
            <person name="Zhu L."/>
            <person name="Gill N."/>
            <person name="Joshi T."/>
            <person name="Libault M."/>
            <person name="Sethuraman A."/>
            <person name="Zhang X.-C."/>
            <person name="Shinozaki K."/>
            <person name="Nguyen H.T."/>
            <person name="Wing R.A."/>
            <person name="Cregan P."/>
            <person name="Specht J."/>
            <person name="Grimwood J."/>
            <person name="Rokhsar D."/>
            <person name="Stacey G."/>
            <person name="Shoemaker R.C."/>
            <person name="Jackson S.A."/>
        </authorList>
    </citation>
    <scope>NUCLEOTIDE SEQUENCE</scope>
    <source>
        <strain evidence="11">cv. Williams 82</strain>
        <tissue evidence="10">Callus</tissue>
    </source>
</reference>
<dbReference type="PANTHER" id="PTHR45733">
    <property type="entry name" value="FORMIN-J"/>
    <property type="match status" value="1"/>
</dbReference>
<gene>
    <name evidence="10" type="ORF">GLYMA_14G102800</name>
</gene>